<dbReference type="STRING" id="1392877.SAMN05216221_2087"/>
<accession>A0A1H1T7G6</accession>
<name>A0A1H1T7G6_9PSED</name>
<reference evidence="3" key="1">
    <citation type="submission" date="2016-10" db="EMBL/GenBank/DDBJ databases">
        <authorList>
            <person name="Varghese N."/>
            <person name="Submissions S."/>
        </authorList>
    </citation>
    <scope>NUCLEOTIDE SEQUENCE [LARGE SCALE GENOMIC DNA]</scope>
    <source>
        <strain evidence="3">KCTC 32247</strain>
    </source>
</reference>
<dbReference type="OrthoDB" id="6945512at2"/>
<feature type="transmembrane region" description="Helical" evidence="1">
    <location>
        <begin position="6"/>
        <end position="24"/>
    </location>
</feature>
<gene>
    <name evidence="2" type="ORF">SAMN05216221_2087</name>
</gene>
<protein>
    <submittedName>
        <fullName evidence="2">Uncharacterized protein</fullName>
    </submittedName>
</protein>
<keyword evidence="1" id="KW-0812">Transmembrane</keyword>
<evidence type="ECO:0000256" key="1">
    <source>
        <dbReference type="SAM" id="Phobius"/>
    </source>
</evidence>
<keyword evidence="1" id="KW-0472">Membrane</keyword>
<organism evidence="2 3">
    <name type="scientific">Pseudomonas oryzae</name>
    <dbReference type="NCBI Taxonomy" id="1392877"/>
    <lineage>
        <taxon>Bacteria</taxon>
        <taxon>Pseudomonadati</taxon>
        <taxon>Pseudomonadota</taxon>
        <taxon>Gammaproteobacteria</taxon>
        <taxon>Pseudomonadales</taxon>
        <taxon>Pseudomonadaceae</taxon>
        <taxon>Pseudomonas</taxon>
    </lineage>
</organism>
<proteinExistence type="predicted"/>
<dbReference type="AlphaFoldDB" id="A0A1H1T7G6"/>
<keyword evidence="3" id="KW-1185">Reference proteome</keyword>
<keyword evidence="1" id="KW-1133">Transmembrane helix</keyword>
<feature type="transmembrane region" description="Helical" evidence="1">
    <location>
        <begin position="31"/>
        <end position="52"/>
    </location>
</feature>
<evidence type="ECO:0000313" key="3">
    <source>
        <dbReference type="Proteomes" id="UP000243359"/>
    </source>
</evidence>
<dbReference type="EMBL" id="LT629751">
    <property type="protein sequence ID" value="SDS56101.1"/>
    <property type="molecule type" value="Genomic_DNA"/>
</dbReference>
<evidence type="ECO:0000313" key="2">
    <source>
        <dbReference type="EMBL" id="SDS56101.1"/>
    </source>
</evidence>
<dbReference type="Proteomes" id="UP000243359">
    <property type="component" value="Chromosome I"/>
</dbReference>
<sequence length="56" mass="6031">MMDNPLNVMTALVAFGMLLLGVGYNRRDSDAGVALMAGGVLVMLSSLFYRLYLAFA</sequence>
<dbReference type="RefSeq" id="WP_157719524.1">
    <property type="nucleotide sequence ID" value="NZ_LT629751.1"/>
</dbReference>